<dbReference type="Gene3D" id="1.10.3290.10">
    <property type="entry name" value="Fido-like domain"/>
    <property type="match status" value="1"/>
</dbReference>
<evidence type="ECO:0000256" key="1">
    <source>
        <dbReference type="SAM" id="MobiDB-lite"/>
    </source>
</evidence>
<feature type="region of interest" description="Disordered" evidence="1">
    <location>
        <begin position="1"/>
        <end position="50"/>
    </location>
</feature>
<proteinExistence type="predicted"/>
<feature type="compositionally biased region" description="Low complexity" evidence="1">
    <location>
        <begin position="31"/>
        <end position="47"/>
    </location>
</feature>
<sequence>MRTIFRTGPLPSTQIESGAQEDRASHSHSPQASGQAGQAAGSASSSGTRHVEKISFRQALTKTAALSRLEQLPSGGRFLSALNCFSHVPSSPVPPRGPAFGQFMAMVDADVSMLADKTGVDKSIAAEQMRKAIDTGYFGARSKPENKIRMMLALYSIRETELAKNELAAVMAEHPTFNSVSINNVWRMLIDSSAHDDGRHNGLRYENEPGYIAGMYRGLAEVLRNDLRPDGDVSGEVMIERLHDKAIGGVIDSDRLKRAVVLAMSGSSKQAKGLLAHVASFTNTVKLTDVPNITSGTSSDVLKCLDKGYRTQSVIFSLNQGKNCSQEGFKELLERYRSSANELPFGFWNYDESSEDDMENASFETASVGLYSRSFEEIPDSLRPAPYTKAQYDLYRQDIAAAKNDDDKLSSIVRICRNLEQAHCFTDGNSRTLGFLLVNQLLLENAFSPAIIRDPNRFDGFSSQELVNEIKKGQRLFNQLQSTGPSPANPPPL</sequence>
<evidence type="ECO:0000313" key="3">
    <source>
        <dbReference type="Proteomes" id="UP000299580"/>
    </source>
</evidence>
<dbReference type="EMBL" id="CP034035">
    <property type="protein sequence ID" value="QCR07452.1"/>
    <property type="molecule type" value="Genomic_DNA"/>
</dbReference>
<dbReference type="AlphaFoldDB" id="A0A4P8QK86"/>
<dbReference type="RefSeq" id="WP_137712526.1">
    <property type="nucleotide sequence ID" value="NZ_CP034035.1"/>
</dbReference>
<accession>A0A4P8QK86</accession>
<dbReference type="OrthoDB" id="6196979at2"/>
<dbReference type="KEGG" id="brb:EH207_02105"/>
<protein>
    <submittedName>
        <fullName evidence="2">Fic family protein</fullName>
    </submittedName>
</protein>
<evidence type="ECO:0000313" key="2">
    <source>
        <dbReference type="EMBL" id="QCR07452.1"/>
    </source>
</evidence>
<gene>
    <name evidence="2" type="ORF">EH207_02105</name>
</gene>
<dbReference type="Proteomes" id="UP000299580">
    <property type="component" value="Chromosome"/>
</dbReference>
<keyword evidence="3" id="KW-1185">Reference proteome</keyword>
<name>A0A4P8QK86_9GAMM</name>
<organism evidence="2 3">
    <name type="scientific">Brenneria rubrifaciens</name>
    <dbReference type="NCBI Taxonomy" id="55213"/>
    <lineage>
        <taxon>Bacteria</taxon>
        <taxon>Pseudomonadati</taxon>
        <taxon>Pseudomonadota</taxon>
        <taxon>Gammaproteobacteria</taxon>
        <taxon>Enterobacterales</taxon>
        <taxon>Pectobacteriaceae</taxon>
        <taxon>Brenneria</taxon>
    </lineage>
</organism>
<reference evidence="2 3" key="1">
    <citation type="submission" date="2018-11" db="EMBL/GenBank/DDBJ databases">
        <title>Genome sequences of Brenneria nigrifluens and Brenneria rubrifaciens.</title>
        <authorList>
            <person name="Poret-Peterson A.T."/>
            <person name="McClean A.E."/>
            <person name="Kluepfel D.A."/>
        </authorList>
    </citation>
    <scope>NUCLEOTIDE SEQUENCE [LARGE SCALE GENOMIC DNA]</scope>
    <source>
        <strain evidence="2 3">6D370</strain>
    </source>
</reference>
<dbReference type="InterPro" id="IPR036597">
    <property type="entry name" value="Fido-like_dom_sf"/>
</dbReference>